<keyword evidence="3 5" id="KW-0378">Hydrolase</keyword>
<dbReference type="PROSITE" id="PS00146">
    <property type="entry name" value="BETA_LACTAMASE_A"/>
    <property type="match status" value="1"/>
</dbReference>
<dbReference type="Pfam" id="PF13354">
    <property type="entry name" value="Beta-lactamase2"/>
    <property type="match status" value="1"/>
</dbReference>
<evidence type="ECO:0000256" key="2">
    <source>
        <dbReference type="ARBA" id="ARBA00012865"/>
    </source>
</evidence>
<dbReference type="RefSeq" id="WP_345269768.1">
    <property type="nucleotide sequence ID" value="NZ_BAABIM010000004.1"/>
</dbReference>
<dbReference type="PANTHER" id="PTHR35333">
    <property type="entry name" value="BETA-LACTAMASE"/>
    <property type="match status" value="1"/>
</dbReference>
<dbReference type="InterPro" id="IPR023650">
    <property type="entry name" value="Beta-lactam_class-A_AS"/>
</dbReference>
<proteinExistence type="inferred from homology"/>
<evidence type="ECO:0000256" key="6">
    <source>
        <dbReference type="SAM" id="MobiDB-lite"/>
    </source>
</evidence>
<feature type="region of interest" description="Disordered" evidence="6">
    <location>
        <begin position="23"/>
        <end position="49"/>
    </location>
</feature>
<dbReference type="EMBL" id="BAABIM010000004">
    <property type="protein sequence ID" value="GAA4696302.1"/>
    <property type="molecule type" value="Genomic_DNA"/>
</dbReference>
<sequence>MTSRTATLTASLALLLGTSGAACAEQQRTSTTPSPAPAPGTSAPPSPPARVDVAARLAALESERDARVGVYALDTGTGRELAYRADERFAYASTIKALAAGAVLSDLSTAELSQRLRWTEADLVEYSPVTELHVEDGLTVRQVIDAAITVSDNTAGNLLFDLVGGPAALDAALVDDVGDATTEVVRREPELNTAVPGDPRDTTTPQALATALGDYVLGDVLPRPDRRLLENTMRRTETGDALIRAGVPRSWRVGDKTGSAAYGTRNDVAVLRPPGRAPILLAVLTTHDSPGAATDDALVAAATRIAVRALQAG</sequence>
<dbReference type="InterPro" id="IPR000871">
    <property type="entry name" value="Beta-lactam_class-A"/>
</dbReference>
<keyword evidence="7" id="KW-0732">Signal</keyword>
<feature type="chain" id="PRO_5046065872" description="Beta-lactamase" evidence="7">
    <location>
        <begin position="25"/>
        <end position="313"/>
    </location>
</feature>
<keyword evidence="10" id="KW-1185">Reference proteome</keyword>
<dbReference type="InterPro" id="IPR012338">
    <property type="entry name" value="Beta-lactam/transpept-like"/>
</dbReference>
<feature type="signal peptide" evidence="7">
    <location>
        <begin position="1"/>
        <end position="24"/>
    </location>
</feature>
<evidence type="ECO:0000256" key="7">
    <source>
        <dbReference type="SAM" id="SignalP"/>
    </source>
</evidence>
<organism evidence="9 10">
    <name type="scientific">Nocardioides nanhaiensis</name>
    <dbReference type="NCBI Taxonomy" id="1476871"/>
    <lineage>
        <taxon>Bacteria</taxon>
        <taxon>Bacillati</taxon>
        <taxon>Actinomycetota</taxon>
        <taxon>Actinomycetes</taxon>
        <taxon>Propionibacteriales</taxon>
        <taxon>Nocardioidaceae</taxon>
        <taxon>Nocardioides</taxon>
    </lineage>
</organism>
<accession>A0ABP8WZS1</accession>
<evidence type="ECO:0000256" key="5">
    <source>
        <dbReference type="RuleBase" id="RU361140"/>
    </source>
</evidence>
<dbReference type="PANTHER" id="PTHR35333:SF3">
    <property type="entry name" value="BETA-LACTAMASE-TYPE TRANSPEPTIDASE FOLD CONTAINING PROTEIN"/>
    <property type="match status" value="1"/>
</dbReference>
<feature type="domain" description="Beta-lactamase class A catalytic" evidence="8">
    <location>
        <begin position="69"/>
        <end position="285"/>
    </location>
</feature>
<feature type="compositionally biased region" description="Pro residues" evidence="6">
    <location>
        <begin position="34"/>
        <end position="48"/>
    </location>
</feature>
<reference evidence="10" key="1">
    <citation type="journal article" date="2019" name="Int. J. Syst. Evol. Microbiol.">
        <title>The Global Catalogue of Microorganisms (GCM) 10K type strain sequencing project: providing services to taxonomists for standard genome sequencing and annotation.</title>
        <authorList>
            <consortium name="The Broad Institute Genomics Platform"/>
            <consortium name="The Broad Institute Genome Sequencing Center for Infectious Disease"/>
            <person name="Wu L."/>
            <person name="Ma J."/>
        </authorList>
    </citation>
    <scope>NUCLEOTIDE SEQUENCE [LARGE SCALE GENOMIC DNA]</scope>
    <source>
        <strain evidence="10">JCM 18127</strain>
    </source>
</reference>
<comment type="catalytic activity">
    <reaction evidence="5">
        <text>a beta-lactam + H2O = a substituted beta-amino acid</text>
        <dbReference type="Rhea" id="RHEA:20401"/>
        <dbReference type="ChEBI" id="CHEBI:15377"/>
        <dbReference type="ChEBI" id="CHEBI:35627"/>
        <dbReference type="ChEBI" id="CHEBI:140347"/>
        <dbReference type="EC" id="3.5.2.6"/>
    </reaction>
</comment>
<protein>
    <recommendedName>
        <fullName evidence="2 5">Beta-lactamase</fullName>
        <ecNumber evidence="2 5">3.5.2.6</ecNumber>
    </recommendedName>
</protein>
<name>A0ABP8WZS1_9ACTN</name>
<evidence type="ECO:0000256" key="1">
    <source>
        <dbReference type="ARBA" id="ARBA00009009"/>
    </source>
</evidence>
<comment type="similarity">
    <text evidence="1 5">Belongs to the class-A beta-lactamase family.</text>
</comment>
<evidence type="ECO:0000313" key="9">
    <source>
        <dbReference type="EMBL" id="GAA4696302.1"/>
    </source>
</evidence>
<dbReference type="PRINTS" id="PR00118">
    <property type="entry name" value="BLACTAMASEA"/>
</dbReference>
<dbReference type="Gene3D" id="3.40.710.10">
    <property type="entry name" value="DD-peptidase/beta-lactamase superfamily"/>
    <property type="match status" value="1"/>
</dbReference>
<dbReference type="InterPro" id="IPR045155">
    <property type="entry name" value="Beta-lactam_cat"/>
</dbReference>
<evidence type="ECO:0000256" key="3">
    <source>
        <dbReference type="ARBA" id="ARBA00022801"/>
    </source>
</evidence>
<dbReference type="EC" id="3.5.2.6" evidence="2 5"/>
<evidence type="ECO:0000259" key="8">
    <source>
        <dbReference type="Pfam" id="PF13354"/>
    </source>
</evidence>
<dbReference type="SUPFAM" id="SSF56601">
    <property type="entry name" value="beta-lactamase/transpeptidase-like"/>
    <property type="match status" value="1"/>
</dbReference>
<dbReference type="NCBIfam" id="NF033103">
    <property type="entry name" value="bla_class_A"/>
    <property type="match status" value="1"/>
</dbReference>
<dbReference type="PROSITE" id="PS51257">
    <property type="entry name" value="PROKAR_LIPOPROTEIN"/>
    <property type="match status" value="1"/>
</dbReference>
<dbReference type="Proteomes" id="UP001500621">
    <property type="component" value="Unassembled WGS sequence"/>
</dbReference>
<evidence type="ECO:0000313" key="10">
    <source>
        <dbReference type="Proteomes" id="UP001500621"/>
    </source>
</evidence>
<keyword evidence="4 5" id="KW-0046">Antibiotic resistance</keyword>
<evidence type="ECO:0000256" key="4">
    <source>
        <dbReference type="ARBA" id="ARBA00023251"/>
    </source>
</evidence>
<gene>
    <name evidence="9" type="primary">bla</name>
    <name evidence="9" type="ORF">GCM10023226_38410</name>
</gene>
<comment type="caution">
    <text evidence="9">The sequence shown here is derived from an EMBL/GenBank/DDBJ whole genome shotgun (WGS) entry which is preliminary data.</text>
</comment>